<keyword evidence="3" id="KW-1185">Reference proteome</keyword>
<evidence type="ECO:0008006" key="4">
    <source>
        <dbReference type="Google" id="ProtNLM"/>
    </source>
</evidence>
<reference evidence="2 3" key="1">
    <citation type="submission" date="2024-05" db="EMBL/GenBank/DDBJ databases">
        <title>A draft genome resource for the thread blight pathogen Marasmius tenuissimus strain MS-2.</title>
        <authorList>
            <person name="Yulfo-Soto G.E."/>
            <person name="Baruah I.K."/>
            <person name="Amoako-Attah I."/>
            <person name="Bukari Y."/>
            <person name="Meinhardt L.W."/>
            <person name="Bailey B.A."/>
            <person name="Cohen S.P."/>
        </authorList>
    </citation>
    <scope>NUCLEOTIDE SEQUENCE [LARGE SCALE GENOMIC DNA]</scope>
    <source>
        <strain evidence="2 3">MS-2</strain>
    </source>
</reference>
<evidence type="ECO:0000313" key="2">
    <source>
        <dbReference type="EMBL" id="KAL0064126.1"/>
    </source>
</evidence>
<evidence type="ECO:0000256" key="1">
    <source>
        <dbReference type="SAM" id="MobiDB-lite"/>
    </source>
</evidence>
<protein>
    <recommendedName>
        <fullName evidence="4">C2H2-type domain-containing protein</fullName>
    </recommendedName>
</protein>
<gene>
    <name evidence="2" type="ORF">AAF712_008986</name>
</gene>
<feature type="region of interest" description="Disordered" evidence="1">
    <location>
        <begin position="398"/>
        <end position="428"/>
    </location>
</feature>
<dbReference type="EMBL" id="JBBXMP010000067">
    <property type="protein sequence ID" value="KAL0064126.1"/>
    <property type="molecule type" value="Genomic_DNA"/>
</dbReference>
<accession>A0ABR2ZSP2</accession>
<dbReference type="Proteomes" id="UP001437256">
    <property type="component" value="Unassembled WGS sequence"/>
</dbReference>
<organism evidence="2 3">
    <name type="scientific">Marasmius tenuissimus</name>
    <dbReference type="NCBI Taxonomy" id="585030"/>
    <lineage>
        <taxon>Eukaryota</taxon>
        <taxon>Fungi</taxon>
        <taxon>Dikarya</taxon>
        <taxon>Basidiomycota</taxon>
        <taxon>Agaricomycotina</taxon>
        <taxon>Agaricomycetes</taxon>
        <taxon>Agaricomycetidae</taxon>
        <taxon>Agaricales</taxon>
        <taxon>Marasmiineae</taxon>
        <taxon>Marasmiaceae</taxon>
        <taxon>Marasmius</taxon>
    </lineage>
</organism>
<proteinExistence type="predicted"/>
<comment type="caution">
    <text evidence="2">The sequence shown here is derived from an EMBL/GenBank/DDBJ whole genome shotgun (WGS) entry which is preliminary data.</text>
</comment>
<sequence>MEAWWELKSEEHELDLEDRREAREHAILLRLSDIGWGEEIEHQRRRDGVSCLDEFKIGTQAKELTERDWNDLRPRLEEALQGAKEARLLAELLERWKRRFVMFKAIMKGKLGEHRFNTVGPSVFDLARLPRFQEKLLLPIDHELKAGDFSELFVQLPQIRTDWIQAREADLVDVLKMGGVIDATTDLLRFATTIFRCTRCDSPCVYPRPLIHECSKTRDMTGYRYLFSSLNSPSFEDFLGVSYGRVWESSCFAYDKQLSTAAQDILSILGLPASATVEDVRSVDGWLKYHDSLGRRVFYPVMRAMYETSLQARPGWAVATEAEVADAERNAQLEWHYGASECVHCGAVLCGWWETKGHLRDVHGLPLHTLHRLHIILEVDAPLTRLQYRQFTREPSSLVEGDASSLDQPTEPESKLGNAIGPGLTEFE</sequence>
<name>A0ABR2ZSP2_9AGAR</name>
<evidence type="ECO:0000313" key="3">
    <source>
        <dbReference type="Proteomes" id="UP001437256"/>
    </source>
</evidence>